<organism evidence="6 7">
    <name type="scientific">Paraburkholderia phenazinium</name>
    <dbReference type="NCBI Taxonomy" id="60549"/>
    <lineage>
        <taxon>Bacteria</taxon>
        <taxon>Pseudomonadati</taxon>
        <taxon>Pseudomonadota</taxon>
        <taxon>Betaproteobacteria</taxon>
        <taxon>Burkholderiales</taxon>
        <taxon>Burkholderiaceae</taxon>
        <taxon>Paraburkholderia</taxon>
    </lineage>
</organism>
<dbReference type="Pfam" id="PF00126">
    <property type="entry name" value="HTH_1"/>
    <property type="match status" value="1"/>
</dbReference>
<evidence type="ECO:0000256" key="4">
    <source>
        <dbReference type="ARBA" id="ARBA00023163"/>
    </source>
</evidence>
<dbReference type="PROSITE" id="PS50931">
    <property type="entry name" value="HTH_LYSR"/>
    <property type="match status" value="1"/>
</dbReference>
<dbReference type="Gene3D" id="1.10.10.10">
    <property type="entry name" value="Winged helix-like DNA-binding domain superfamily/Winged helix DNA-binding domain"/>
    <property type="match status" value="1"/>
</dbReference>
<accession>A0A1N6HGK0</accession>
<dbReference type="PANTHER" id="PTHR30537">
    <property type="entry name" value="HTH-TYPE TRANSCRIPTIONAL REGULATOR"/>
    <property type="match status" value="1"/>
</dbReference>
<evidence type="ECO:0000313" key="7">
    <source>
        <dbReference type="Proteomes" id="UP000185151"/>
    </source>
</evidence>
<gene>
    <name evidence="6" type="ORF">SAMN05444165_1353</name>
</gene>
<dbReference type="SUPFAM" id="SSF53850">
    <property type="entry name" value="Periplasmic binding protein-like II"/>
    <property type="match status" value="1"/>
</dbReference>
<name>A0A1N6HGK0_9BURK</name>
<dbReference type="RefSeq" id="WP_074294849.1">
    <property type="nucleotide sequence ID" value="NZ_FSRU01000001.1"/>
</dbReference>
<evidence type="ECO:0000256" key="3">
    <source>
        <dbReference type="ARBA" id="ARBA00023125"/>
    </source>
</evidence>
<keyword evidence="4" id="KW-0804">Transcription</keyword>
<dbReference type="Proteomes" id="UP000185151">
    <property type="component" value="Unassembled WGS sequence"/>
</dbReference>
<dbReference type="GO" id="GO:0003700">
    <property type="term" value="F:DNA-binding transcription factor activity"/>
    <property type="evidence" value="ECO:0007669"/>
    <property type="project" value="InterPro"/>
</dbReference>
<evidence type="ECO:0000313" key="6">
    <source>
        <dbReference type="EMBL" id="SIO18789.1"/>
    </source>
</evidence>
<dbReference type="CDD" id="cd08422">
    <property type="entry name" value="PBP2_CrgA_like"/>
    <property type="match status" value="1"/>
</dbReference>
<comment type="similarity">
    <text evidence="1">Belongs to the LysR transcriptional regulatory family.</text>
</comment>
<evidence type="ECO:0000256" key="1">
    <source>
        <dbReference type="ARBA" id="ARBA00009437"/>
    </source>
</evidence>
<dbReference type="GO" id="GO:0043565">
    <property type="term" value="F:sequence-specific DNA binding"/>
    <property type="evidence" value="ECO:0007669"/>
    <property type="project" value="TreeGrafter"/>
</dbReference>
<dbReference type="GO" id="GO:0006351">
    <property type="term" value="P:DNA-templated transcription"/>
    <property type="evidence" value="ECO:0007669"/>
    <property type="project" value="TreeGrafter"/>
</dbReference>
<dbReference type="Pfam" id="PF03466">
    <property type="entry name" value="LysR_substrate"/>
    <property type="match status" value="1"/>
</dbReference>
<proteinExistence type="inferred from homology"/>
<reference evidence="6 7" key="1">
    <citation type="submission" date="2016-11" db="EMBL/GenBank/DDBJ databases">
        <authorList>
            <person name="Jaros S."/>
            <person name="Januszkiewicz K."/>
            <person name="Wedrychowicz H."/>
        </authorList>
    </citation>
    <scope>NUCLEOTIDE SEQUENCE [LARGE SCALE GENOMIC DNA]</scope>
    <source>
        <strain evidence="6 7">GAS95</strain>
    </source>
</reference>
<sequence>MASASDVNLNRLAVFVAVIEAGSLTAAADRLGIAKTMVSTHMQRLEAEVGASLLVRTTRRVSVTEAGRAFYEASRHILSMADEALQAVEQGSGTLRGTLRVATPVDYGAIVVAPVLVALRQQHPELNIELVSNDRLVNLLAEGIDVAIRVGRLADSSHRAVKIASYARWLVASPAFIEAWGAPSTPAALAALPFIGMAVLAKPLAVSLENARGRKQTVRFAAGFLADTATACRAATLAGGGVGALTDFSVGEDVAAGRLVRLLPEWSTPAAGIHALFPSARYPAPKVRVFIDALKAHLGAEDV</sequence>
<evidence type="ECO:0000259" key="5">
    <source>
        <dbReference type="PROSITE" id="PS50931"/>
    </source>
</evidence>
<keyword evidence="7" id="KW-1185">Reference proteome</keyword>
<evidence type="ECO:0000256" key="2">
    <source>
        <dbReference type="ARBA" id="ARBA00023015"/>
    </source>
</evidence>
<dbReference type="InterPro" id="IPR005119">
    <property type="entry name" value="LysR_subst-bd"/>
</dbReference>
<feature type="domain" description="HTH lysR-type" evidence="5">
    <location>
        <begin position="7"/>
        <end position="64"/>
    </location>
</feature>
<dbReference type="InterPro" id="IPR000847">
    <property type="entry name" value="LysR_HTH_N"/>
</dbReference>
<dbReference type="AlphaFoldDB" id="A0A1N6HGK0"/>
<dbReference type="SUPFAM" id="SSF46785">
    <property type="entry name" value="Winged helix' DNA-binding domain"/>
    <property type="match status" value="1"/>
</dbReference>
<dbReference type="InterPro" id="IPR036388">
    <property type="entry name" value="WH-like_DNA-bd_sf"/>
</dbReference>
<dbReference type="FunFam" id="1.10.10.10:FF:000001">
    <property type="entry name" value="LysR family transcriptional regulator"/>
    <property type="match status" value="1"/>
</dbReference>
<dbReference type="EMBL" id="FSRU01000001">
    <property type="protein sequence ID" value="SIO18789.1"/>
    <property type="molecule type" value="Genomic_DNA"/>
</dbReference>
<dbReference type="OrthoDB" id="9786526at2"/>
<protein>
    <submittedName>
        <fullName evidence="6">DNA-binding transcriptional regulator, LysR family</fullName>
    </submittedName>
</protein>
<keyword evidence="3 6" id="KW-0238">DNA-binding</keyword>
<dbReference type="Gene3D" id="3.40.190.290">
    <property type="match status" value="1"/>
</dbReference>
<dbReference type="InterPro" id="IPR036390">
    <property type="entry name" value="WH_DNA-bd_sf"/>
</dbReference>
<dbReference type="InterPro" id="IPR058163">
    <property type="entry name" value="LysR-type_TF_proteobact-type"/>
</dbReference>
<dbReference type="PANTHER" id="PTHR30537:SF66">
    <property type="entry name" value="IRON-REGULATED VIRULENCE REGULATORY PROTEIN IRGB"/>
    <property type="match status" value="1"/>
</dbReference>
<keyword evidence="2" id="KW-0805">Transcription regulation</keyword>